<dbReference type="Proteomes" id="UP000031563">
    <property type="component" value="Unassembled WGS sequence"/>
</dbReference>
<dbReference type="InterPro" id="IPR022932">
    <property type="entry name" value="YjcG"/>
</dbReference>
<dbReference type="HAMAP" id="MF_01444">
    <property type="entry name" value="2H_phosphoesterase_YjcG"/>
    <property type="match status" value="1"/>
</dbReference>
<evidence type="ECO:0000256" key="2">
    <source>
        <dbReference type="HAMAP-Rule" id="MF_01444"/>
    </source>
</evidence>
<dbReference type="SUPFAM" id="SSF55144">
    <property type="entry name" value="LigT-like"/>
    <property type="match status" value="1"/>
</dbReference>
<evidence type="ECO:0000256" key="1">
    <source>
        <dbReference type="ARBA" id="ARBA00022801"/>
    </source>
</evidence>
<gene>
    <name evidence="3" type="ORF">QY95_01322</name>
</gene>
<sequence>MKLGVVIFPSKKLQDLANSYRKRYDTHYSLVPPHITVKEPFEAEESDLKDLTAQLSEVAKKHAPFSFHVSKVKSFHPVNNVVYFKVDPIDQLTALHEDLSSESMIGGKPQYAFIPHLTIAQDLSTTEHDDVYNSLQMLSIDHEETTDRFHLLYQLDNGSWTVYETFVLGKG</sequence>
<feature type="short sequence motif" description="HXTX 2" evidence="2">
    <location>
        <begin position="116"/>
        <end position="119"/>
    </location>
</feature>
<dbReference type="AlphaFoldDB" id="A0A0F5I5K9"/>
<evidence type="ECO:0000313" key="4">
    <source>
        <dbReference type="Proteomes" id="UP000031563"/>
    </source>
</evidence>
<dbReference type="STRING" id="1221996.QY95_01322"/>
<comment type="caution">
    <text evidence="3">The sequence shown here is derived from an EMBL/GenBank/DDBJ whole genome shotgun (WGS) entry which is preliminary data.</text>
</comment>
<dbReference type="OrthoDB" id="1524661at2"/>
<dbReference type="InterPro" id="IPR050580">
    <property type="entry name" value="2H_phosphoesterase_YjcG-like"/>
</dbReference>
<accession>A0A0F5HXR9</accession>
<dbReference type="Pfam" id="PF13563">
    <property type="entry name" value="2_5_RNA_ligase2"/>
    <property type="match status" value="1"/>
</dbReference>
<reference evidence="3" key="1">
    <citation type="submission" date="2015-02" db="EMBL/GenBank/DDBJ databases">
        <title>Genome Assembly of Bacillaceae bacterium MTCC 8252.</title>
        <authorList>
            <person name="Verma A."/>
            <person name="Khatri I."/>
            <person name="Mual P."/>
            <person name="Subramanian S."/>
            <person name="Krishnamurthi S."/>
        </authorList>
    </citation>
    <scope>NUCLEOTIDE SEQUENCE [LARGE SCALE GENOMIC DNA]</scope>
    <source>
        <strain evidence="3">MTCC 8252</strain>
    </source>
</reference>
<dbReference type="GO" id="GO:0016788">
    <property type="term" value="F:hydrolase activity, acting on ester bonds"/>
    <property type="evidence" value="ECO:0007669"/>
    <property type="project" value="UniProtKB-UniRule"/>
</dbReference>
<dbReference type="InterPro" id="IPR009097">
    <property type="entry name" value="Cyclic_Pdiesterase"/>
</dbReference>
<keyword evidence="4" id="KW-1185">Reference proteome</keyword>
<feature type="active site" description="Proton donor" evidence="2">
    <location>
        <position position="34"/>
    </location>
</feature>
<evidence type="ECO:0000313" key="3">
    <source>
        <dbReference type="EMBL" id="KKB40748.1"/>
    </source>
</evidence>
<dbReference type="EMBL" id="JWIR02000027">
    <property type="protein sequence ID" value="KKB40748.1"/>
    <property type="molecule type" value="Genomic_DNA"/>
</dbReference>
<accession>A0A0F5I5K9</accession>
<dbReference type="RefSeq" id="WP_039233383.1">
    <property type="nucleotide sequence ID" value="NZ_JWIQ02000034.1"/>
</dbReference>
<organism evidence="3 4">
    <name type="scientific">Bacillus thermotolerans</name>
    <name type="common">Quasibacillus thermotolerans</name>
    <dbReference type="NCBI Taxonomy" id="1221996"/>
    <lineage>
        <taxon>Bacteria</taxon>
        <taxon>Bacillati</taxon>
        <taxon>Bacillota</taxon>
        <taxon>Bacilli</taxon>
        <taxon>Bacillales</taxon>
        <taxon>Bacillaceae</taxon>
        <taxon>Bacillus</taxon>
    </lineage>
</organism>
<feature type="active site" description="Proton acceptor" evidence="2">
    <location>
        <position position="116"/>
    </location>
</feature>
<proteinExistence type="inferred from homology"/>
<dbReference type="PANTHER" id="PTHR40037:SF1">
    <property type="entry name" value="PHOSPHOESTERASE SAOUHSC_00951-RELATED"/>
    <property type="match status" value="1"/>
</dbReference>
<dbReference type="EC" id="3.1.-.-" evidence="2"/>
<feature type="short sequence motif" description="HXTX 1" evidence="2">
    <location>
        <begin position="34"/>
        <end position="37"/>
    </location>
</feature>
<dbReference type="Gene3D" id="3.90.1140.10">
    <property type="entry name" value="Cyclic phosphodiesterase"/>
    <property type="match status" value="1"/>
</dbReference>
<dbReference type="NCBIfam" id="NF010223">
    <property type="entry name" value="PRK13679.1"/>
    <property type="match status" value="1"/>
</dbReference>
<keyword evidence="1 2" id="KW-0378">Hydrolase</keyword>
<dbReference type="PANTHER" id="PTHR40037">
    <property type="entry name" value="PHOSPHOESTERASE YJCG-RELATED"/>
    <property type="match status" value="1"/>
</dbReference>
<protein>
    <recommendedName>
        <fullName evidence="2">Putative phosphoesterase QY95_01322</fullName>
        <ecNumber evidence="2">3.1.-.-</ecNumber>
    </recommendedName>
</protein>
<comment type="similarity">
    <text evidence="2">Belongs to the 2H phosphoesterase superfamily. YjcG family.</text>
</comment>
<name>A0A0F5I5K9_BACTR</name>